<evidence type="ECO:0000313" key="1">
    <source>
        <dbReference type="EMBL" id="OEH47472.1"/>
    </source>
</evidence>
<comment type="caution">
    <text evidence="1">The sequence shown here is derived from an EMBL/GenBank/DDBJ whole genome shotgun (WGS) entry which is preliminary data.</text>
</comment>
<sequence length="146" mass="16591">MQTKPDATEDDKVVERLLLLEKYNYISYSLTDLVELCEDISPFQLKRIGQLIQKLSALENPEQILQEFLMTAPAKSARLLIAISKSKGINYDEEIDSETLEKALPKIRNFNELLKSSGFPDELVSAFSDFAENMETKSSKSNTFSF</sequence>
<name>A0A1E5JSH7_9GAMM</name>
<dbReference type="PATRIC" id="fig|45071.6.peg.1241"/>
<organism evidence="1 2">
    <name type="scientific">Legionella parisiensis</name>
    <dbReference type="NCBI Taxonomy" id="45071"/>
    <lineage>
        <taxon>Bacteria</taxon>
        <taxon>Pseudomonadati</taxon>
        <taxon>Pseudomonadota</taxon>
        <taxon>Gammaproteobacteria</taxon>
        <taxon>Legionellales</taxon>
        <taxon>Legionellaceae</taxon>
        <taxon>Legionella</taxon>
    </lineage>
</organism>
<evidence type="ECO:0000313" key="2">
    <source>
        <dbReference type="Proteomes" id="UP000095229"/>
    </source>
</evidence>
<gene>
    <name evidence="1" type="ORF">lpari_01535</name>
</gene>
<dbReference type="STRING" id="45071.Lpar_1148"/>
<dbReference type="RefSeq" id="WP_115341277.1">
    <property type="nucleotide sequence ID" value="NZ_CAAAIE010000006.1"/>
</dbReference>
<keyword evidence="2" id="KW-1185">Reference proteome</keyword>
<protein>
    <submittedName>
        <fullName evidence="1">Uncharacterized protein</fullName>
    </submittedName>
</protein>
<reference evidence="1 2" key="1">
    <citation type="submission" date="2016-02" db="EMBL/GenBank/DDBJ databases">
        <title>Secondary metabolites in Legionella.</title>
        <authorList>
            <person name="Tobias N.J."/>
            <person name="Bode H.B."/>
        </authorList>
    </citation>
    <scope>NUCLEOTIDE SEQUENCE [LARGE SCALE GENOMIC DNA]</scope>
    <source>
        <strain evidence="1 2">DSM 19216</strain>
    </source>
</reference>
<accession>A0A1E5JSH7</accession>
<proteinExistence type="predicted"/>
<dbReference type="Proteomes" id="UP000095229">
    <property type="component" value="Unassembled WGS sequence"/>
</dbReference>
<dbReference type="EMBL" id="LSOG01000048">
    <property type="protein sequence ID" value="OEH47472.1"/>
    <property type="molecule type" value="Genomic_DNA"/>
</dbReference>
<dbReference type="AlphaFoldDB" id="A0A1E5JSH7"/>